<feature type="transmembrane region" description="Helical" evidence="1">
    <location>
        <begin position="137"/>
        <end position="159"/>
    </location>
</feature>
<keyword evidence="1" id="KW-0812">Transmembrane</keyword>
<gene>
    <name evidence="2" type="ORF">MNOR_LOCUS36478</name>
</gene>
<feature type="transmembrane region" description="Helical" evidence="1">
    <location>
        <begin position="101"/>
        <end position="125"/>
    </location>
</feature>
<reference evidence="2 3" key="1">
    <citation type="submission" date="2024-05" db="EMBL/GenBank/DDBJ databases">
        <authorList>
            <person name="Wallberg A."/>
        </authorList>
    </citation>
    <scope>NUCLEOTIDE SEQUENCE [LARGE SCALE GENOMIC DNA]</scope>
</reference>
<proteinExistence type="predicted"/>
<keyword evidence="3" id="KW-1185">Reference proteome</keyword>
<evidence type="ECO:0000313" key="3">
    <source>
        <dbReference type="Proteomes" id="UP001497623"/>
    </source>
</evidence>
<dbReference type="Proteomes" id="UP001497623">
    <property type="component" value="Unassembled WGS sequence"/>
</dbReference>
<organism evidence="2 3">
    <name type="scientific">Meganyctiphanes norvegica</name>
    <name type="common">Northern krill</name>
    <name type="synonym">Thysanopoda norvegica</name>
    <dbReference type="NCBI Taxonomy" id="48144"/>
    <lineage>
        <taxon>Eukaryota</taxon>
        <taxon>Metazoa</taxon>
        <taxon>Ecdysozoa</taxon>
        <taxon>Arthropoda</taxon>
        <taxon>Crustacea</taxon>
        <taxon>Multicrustacea</taxon>
        <taxon>Malacostraca</taxon>
        <taxon>Eumalacostraca</taxon>
        <taxon>Eucarida</taxon>
        <taxon>Euphausiacea</taxon>
        <taxon>Euphausiidae</taxon>
        <taxon>Meganyctiphanes</taxon>
    </lineage>
</organism>
<name>A0AAV2SHR1_MEGNR</name>
<sequence>LVDSVDIAVDVSGYRGDVTSINRSYGTNACHEGVLTNPDCSKSFGCMIRQSKDSSGLNNAEGFTTPQALSLLVLLLDFFDTLFLSLDAFKPSIVLGLPTDLDIFLVSLDMLIGFSIDCILLLHGIPSNWQLSLCDPFSSISWLIGFRGIIFCLTLHCLIPRRLSTEEFEIILQESWSSFTSLLLPKLVSFELYPDDVKFSRYLLVSSVS</sequence>
<feature type="non-terminal residue" evidence="2">
    <location>
        <position position="1"/>
    </location>
</feature>
<comment type="caution">
    <text evidence="2">The sequence shown here is derived from an EMBL/GenBank/DDBJ whole genome shotgun (WGS) entry which is preliminary data.</text>
</comment>
<protein>
    <submittedName>
        <fullName evidence="2">Uncharacterized protein</fullName>
    </submittedName>
</protein>
<dbReference type="EMBL" id="CAXKWB010066933">
    <property type="protein sequence ID" value="CAL4190556.1"/>
    <property type="molecule type" value="Genomic_DNA"/>
</dbReference>
<dbReference type="AlphaFoldDB" id="A0AAV2SHR1"/>
<evidence type="ECO:0000256" key="1">
    <source>
        <dbReference type="SAM" id="Phobius"/>
    </source>
</evidence>
<evidence type="ECO:0000313" key="2">
    <source>
        <dbReference type="EMBL" id="CAL4190556.1"/>
    </source>
</evidence>
<keyword evidence="1" id="KW-1133">Transmembrane helix</keyword>
<accession>A0AAV2SHR1</accession>
<keyword evidence="1" id="KW-0472">Membrane</keyword>